<sequence>MSSQAHFDPSNYFIDYEAVLDNKEARKIFQDFLQDCRNEEPLLFLDTYAEYFSGYEQVLKEVFGGWADEEKVSLKNSSNSSKQNKNLFRNEVILRVEKIIQTFIEYHSEKELNIGTSQSWLLNYWKLAKEDLLDTFITLTDLKMDQFPRFVRSEKLRNFLKLKGETFTRSIGYDISKGYNVDLRFKPKDLKEQLITDNHIYFGFTLAQDTPDWKLIYEREDLYCYSSNSTYFFGESKGMKLLKAVMYLPFSLEDVSTMLFDADNHNSFDPQTKGFELHDYRPPSGLNGLGSEGINSSYATQCLSIGIDLSLPLVKKRQLSSVATTIQETDLLFHLLHTADFSEEEMPSQGHVKADSLSYYLFYRLSDRFTRLVHVTYTNFDLPFQTNLLSEIFWKKRAKLLFKGFTKTLNVLTKNGTVPASDHEISDCHKHRQAIEDNKKVFPDRSWYKEWLELNNKTRQFY</sequence>
<dbReference type="InterPro" id="IPR036305">
    <property type="entry name" value="RGS_sf"/>
</dbReference>
<dbReference type="RefSeq" id="XP_002669643.1">
    <property type="nucleotide sequence ID" value="XM_002669597.1"/>
</dbReference>
<gene>
    <name evidence="2" type="ORF">NAEGRDRAFT_54074</name>
</gene>
<feature type="domain" description="RGS" evidence="1">
    <location>
        <begin position="15"/>
        <end position="160"/>
    </location>
</feature>
<dbReference type="PROSITE" id="PS50132">
    <property type="entry name" value="RGS"/>
    <property type="match status" value="1"/>
</dbReference>
<dbReference type="Pfam" id="PF00615">
    <property type="entry name" value="RGS"/>
    <property type="match status" value="1"/>
</dbReference>
<dbReference type="KEGG" id="ngr:NAEGRDRAFT_54074"/>
<dbReference type="AlphaFoldDB" id="D2W1Z7"/>
<reference evidence="2 3" key="1">
    <citation type="journal article" date="2010" name="Cell">
        <title>The genome of Naegleria gruberi illuminates early eukaryotic versatility.</title>
        <authorList>
            <person name="Fritz-Laylin L.K."/>
            <person name="Prochnik S.E."/>
            <person name="Ginger M.L."/>
            <person name="Dacks J.B."/>
            <person name="Carpenter M.L."/>
            <person name="Field M.C."/>
            <person name="Kuo A."/>
            <person name="Paredez A."/>
            <person name="Chapman J."/>
            <person name="Pham J."/>
            <person name="Shu S."/>
            <person name="Neupane R."/>
            <person name="Cipriano M."/>
            <person name="Mancuso J."/>
            <person name="Tu H."/>
            <person name="Salamov A."/>
            <person name="Lindquist E."/>
            <person name="Shapiro H."/>
            <person name="Lucas S."/>
            <person name="Grigoriev I.V."/>
            <person name="Cande W.Z."/>
            <person name="Fulton C."/>
            <person name="Rokhsar D.S."/>
            <person name="Dawson S.C."/>
        </authorList>
    </citation>
    <scope>NUCLEOTIDE SEQUENCE [LARGE SCALE GENOMIC DNA]</scope>
    <source>
        <strain evidence="2 3">NEG-M</strain>
    </source>
</reference>
<evidence type="ECO:0000259" key="1">
    <source>
        <dbReference type="PROSITE" id="PS50132"/>
    </source>
</evidence>
<dbReference type="InterPro" id="IPR023393">
    <property type="entry name" value="START-like_dom_sf"/>
</dbReference>
<dbReference type="OrthoDB" id="196547at2759"/>
<evidence type="ECO:0000313" key="3">
    <source>
        <dbReference type="Proteomes" id="UP000006671"/>
    </source>
</evidence>
<dbReference type="InterPro" id="IPR016137">
    <property type="entry name" value="RGS"/>
</dbReference>
<dbReference type="Gene3D" id="3.30.530.20">
    <property type="match status" value="1"/>
</dbReference>
<organism evidence="3">
    <name type="scientific">Naegleria gruberi</name>
    <name type="common">Amoeba</name>
    <dbReference type="NCBI Taxonomy" id="5762"/>
    <lineage>
        <taxon>Eukaryota</taxon>
        <taxon>Discoba</taxon>
        <taxon>Heterolobosea</taxon>
        <taxon>Tetramitia</taxon>
        <taxon>Eutetramitia</taxon>
        <taxon>Vahlkampfiidae</taxon>
        <taxon>Naegleria</taxon>
    </lineage>
</organism>
<dbReference type="OMA" id="HEISDCH"/>
<dbReference type="VEuPathDB" id="AmoebaDB:NAEGRDRAFT_54074"/>
<dbReference type="EMBL" id="GG738924">
    <property type="protein sequence ID" value="EFC36899.1"/>
    <property type="molecule type" value="Genomic_DNA"/>
</dbReference>
<dbReference type="SUPFAM" id="SSF48097">
    <property type="entry name" value="Regulator of G-protein signaling, RGS"/>
    <property type="match status" value="1"/>
</dbReference>
<name>D2W1Z7_NAEGR</name>
<dbReference type="InterPro" id="IPR044926">
    <property type="entry name" value="RGS_subdomain_2"/>
</dbReference>
<dbReference type="SMART" id="SM00315">
    <property type="entry name" value="RGS"/>
    <property type="match status" value="1"/>
</dbReference>
<dbReference type="SUPFAM" id="SSF55961">
    <property type="entry name" value="Bet v1-like"/>
    <property type="match status" value="1"/>
</dbReference>
<accession>D2W1Z7</accession>
<dbReference type="Proteomes" id="UP000006671">
    <property type="component" value="Unassembled WGS sequence"/>
</dbReference>
<protein>
    <submittedName>
        <fullName evidence="2">Predicted protein</fullName>
    </submittedName>
</protein>
<dbReference type="InParanoid" id="D2W1Z7"/>
<evidence type="ECO:0000313" key="2">
    <source>
        <dbReference type="EMBL" id="EFC36899.1"/>
    </source>
</evidence>
<dbReference type="Gene3D" id="1.10.167.10">
    <property type="entry name" value="Regulator of G-protein Signalling 4, domain 2"/>
    <property type="match status" value="1"/>
</dbReference>
<keyword evidence="3" id="KW-1185">Reference proteome</keyword>
<proteinExistence type="predicted"/>
<dbReference type="GeneID" id="8856137"/>